<name>A0A2T7A2G5_TUBBO</name>
<protein>
    <submittedName>
        <fullName evidence="3">Uncharacterized protein</fullName>
    </submittedName>
</protein>
<feature type="compositionally biased region" description="Gly residues" evidence="2">
    <location>
        <begin position="259"/>
        <end position="269"/>
    </location>
</feature>
<dbReference type="STRING" id="42251.A0A2T7A2G5"/>
<dbReference type="Proteomes" id="UP000244722">
    <property type="component" value="Unassembled WGS sequence"/>
</dbReference>
<feature type="coiled-coil region" evidence="1">
    <location>
        <begin position="55"/>
        <end position="96"/>
    </location>
</feature>
<evidence type="ECO:0000256" key="1">
    <source>
        <dbReference type="SAM" id="Coils"/>
    </source>
</evidence>
<feature type="compositionally biased region" description="Basic and acidic residues" evidence="2">
    <location>
        <begin position="279"/>
        <end position="290"/>
    </location>
</feature>
<comment type="caution">
    <text evidence="3">The sequence shown here is derived from an EMBL/GenBank/DDBJ whole genome shotgun (WGS) entry which is preliminary data.</text>
</comment>
<keyword evidence="4" id="KW-1185">Reference proteome</keyword>
<sequence>MRELAEVKGKEEKVYTSEVVERETLVKTMKSWGDKASLLEKEIRKIEEGEEGREAQAVREAKSEVEREMQELRIRLSKLEDHHAALKYKLEELESTVSSKTSSYQSALVTVKQRTSNFLTIHRFPSPTTAIESWTLEREALLAKRDQAKVEGEALLEGMVLWDETLSLVYSFEDRLGLLISGRRGGDISRDIMQGLEGVVEVLEQKLNSAEDKGWKLLVCCIGAELEAFKEAKEVMKKSLGVTSAPSTKTLKLASVEPGGDGGRGGDQGQDGEDLIGGPKERGRARERTLIGEVGGNGEDDEAKQRESDASAGKGGNGVGDGTRGPGGSIFTSRKDYSPLDD</sequence>
<dbReference type="EMBL" id="NESQ01000036">
    <property type="protein sequence ID" value="PUU81932.1"/>
    <property type="molecule type" value="Genomic_DNA"/>
</dbReference>
<keyword evidence="1" id="KW-0175">Coiled coil</keyword>
<organism evidence="3 4">
    <name type="scientific">Tuber borchii</name>
    <name type="common">White truffle</name>
    <dbReference type="NCBI Taxonomy" id="42251"/>
    <lineage>
        <taxon>Eukaryota</taxon>
        <taxon>Fungi</taxon>
        <taxon>Dikarya</taxon>
        <taxon>Ascomycota</taxon>
        <taxon>Pezizomycotina</taxon>
        <taxon>Pezizomycetes</taxon>
        <taxon>Pezizales</taxon>
        <taxon>Tuberaceae</taxon>
        <taxon>Tuber</taxon>
    </lineage>
</organism>
<feature type="compositionally biased region" description="Basic and acidic residues" evidence="2">
    <location>
        <begin position="333"/>
        <end position="342"/>
    </location>
</feature>
<proteinExistence type="predicted"/>
<dbReference type="AlphaFoldDB" id="A0A2T7A2G5"/>
<gene>
    <name evidence="3" type="ORF">B9Z19DRAFT_970005</name>
</gene>
<accession>A0A2T7A2G5</accession>
<evidence type="ECO:0000313" key="4">
    <source>
        <dbReference type="Proteomes" id="UP000244722"/>
    </source>
</evidence>
<feature type="compositionally biased region" description="Gly residues" evidence="2">
    <location>
        <begin position="313"/>
        <end position="328"/>
    </location>
</feature>
<evidence type="ECO:0000256" key="2">
    <source>
        <dbReference type="SAM" id="MobiDB-lite"/>
    </source>
</evidence>
<feature type="region of interest" description="Disordered" evidence="2">
    <location>
        <begin position="251"/>
        <end position="342"/>
    </location>
</feature>
<evidence type="ECO:0000313" key="3">
    <source>
        <dbReference type="EMBL" id="PUU81932.1"/>
    </source>
</evidence>
<dbReference type="OrthoDB" id="5342758at2759"/>
<reference evidence="3 4" key="1">
    <citation type="submission" date="2017-04" db="EMBL/GenBank/DDBJ databases">
        <title>Draft genome sequence of Tuber borchii Vittad., a whitish edible truffle.</title>
        <authorList>
            <consortium name="DOE Joint Genome Institute"/>
            <person name="Murat C."/>
            <person name="Kuo A."/>
            <person name="Barry K.W."/>
            <person name="Clum A."/>
            <person name="Dockter R.B."/>
            <person name="Fauchery L."/>
            <person name="Iotti M."/>
            <person name="Kohler A."/>
            <person name="Labutti K."/>
            <person name="Lindquist E.A."/>
            <person name="Lipzen A."/>
            <person name="Ohm R.A."/>
            <person name="Wang M."/>
            <person name="Grigoriev I.V."/>
            <person name="Zambonelli A."/>
            <person name="Martin F.M."/>
        </authorList>
    </citation>
    <scope>NUCLEOTIDE SEQUENCE [LARGE SCALE GENOMIC DNA]</scope>
    <source>
        <strain evidence="3 4">Tbo3840</strain>
    </source>
</reference>